<keyword evidence="11" id="KW-1185">Reference proteome</keyword>
<dbReference type="GO" id="GO:0015679">
    <property type="term" value="P:plasma membrane copper ion transport"/>
    <property type="evidence" value="ECO:0007669"/>
    <property type="project" value="TreeGrafter"/>
</dbReference>
<accession>A0A371K3P4</accession>
<dbReference type="Gene3D" id="2.40.30.170">
    <property type="match status" value="1"/>
</dbReference>
<dbReference type="GO" id="GO:0016020">
    <property type="term" value="C:membrane"/>
    <property type="evidence" value="ECO:0007669"/>
    <property type="project" value="InterPro"/>
</dbReference>
<evidence type="ECO:0000259" key="9">
    <source>
        <dbReference type="Pfam" id="PF25975"/>
    </source>
</evidence>
<keyword evidence="3" id="KW-0732">Signal</keyword>
<feature type="domain" description="Heavy metal binding" evidence="6">
    <location>
        <begin position="54"/>
        <end position="81"/>
    </location>
</feature>
<evidence type="ECO:0000259" key="6">
    <source>
        <dbReference type="Pfam" id="PF19335"/>
    </source>
</evidence>
<evidence type="ECO:0000259" key="8">
    <source>
        <dbReference type="Pfam" id="PF25954"/>
    </source>
</evidence>
<dbReference type="InterPro" id="IPR006143">
    <property type="entry name" value="RND_pump_MFP"/>
</dbReference>
<dbReference type="GO" id="GO:0022857">
    <property type="term" value="F:transmembrane transporter activity"/>
    <property type="evidence" value="ECO:0007669"/>
    <property type="project" value="InterPro"/>
</dbReference>
<dbReference type="GO" id="GO:0046914">
    <property type="term" value="F:transition metal ion binding"/>
    <property type="evidence" value="ECO:0007669"/>
    <property type="project" value="TreeGrafter"/>
</dbReference>
<evidence type="ECO:0000313" key="11">
    <source>
        <dbReference type="Proteomes" id="UP000264492"/>
    </source>
</evidence>
<dbReference type="Pfam" id="PF25919">
    <property type="entry name" value="BSH_CusB"/>
    <property type="match status" value="1"/>
</dbReference>
<dbReference type="GO" id="GO:0030288">
    <property type="term" value="C:outer membrane-bounded periplasmic space"/>
    <property type="evidence" value="ECO:0007669"/>
    <property type="project" value="TreeGrafter"/>
</dbReference>
<organism evidence="10 11">
    <name type="scientific">Lysobacter silvisoli</name>
    <dbReference type="NCBI Taxonomy" id="2293254"/>
    <lineage>
        <taxon>Bacteria</taxon>
        <taxon>Pseudomonadati</taxon>
        <taxon>Pseudomonadota</taxon>
        <taxon>Gammaproteobacteria</taxon>
        <taxon>Lysobacterales</taxon>
        <taxon>Lysobacteraceae</taxon>
        <taxon>Lysobacter</taxon>
    </lineage>
</organism>
<evidence type="ECO:0000259" key="7">
    <source>
        <dbReference type="Pfam" id="PF25919"/>
    </source>
</evidence>
<dbReference type="InterPro" id="IPR058790">
    <property type="entry name" value="BSH_CusB"/>
</dbReference>
<feature type="domain" description="CusB-like beta-barrel" evidence="8">
    <location>
        <begin position="246"/>
        <end position="323"/>
    </location>
</feature>
<evidence type="ECO:0000256" key="1">
    <source>
        <dbReference type="ARBA" id="ARBA00009477"/>
    </source>
</evidence>
<sequence>MTSTRIRLILAATAVALLAVGLGTGYWWAQRRAGHGMSTTAAPMASQAERKALYWYDPMVPDQHFDQPGKSPFMDMQLVPKYADEVAGGGVRIDAGLQQNVGIRTAHVEVSHLTSTVRVPGTLTWDLRQESVVSARVEGLVSRVQVKAPYTQVTRGQPLASLLAPSWSSALAEAQALRQAQSASARELQTAAQQRLRVLGVPSGMARDGSVTLSAPSHGVVTEVLAREGQAVMPGTPLFRVNGTDTLWLEAAIPQASAMSLHPGTPVEATVTAVPGQTFPGEVEALLPQVDIASRTQRARIVLRNPDGVLAPGMFAEVTLQPQAGAAVALVPTEALIATGADSRVIVQNADGSFRPVRVRTGRSGGGRTEVLAGLQGGERVVVSGQFLIDSEASLSGALERLSAPEAVSPAKAPPAEGPNTGSAPVPSKAASTPTARSCPVQYWYDPMKPDQHFDKPGKSPFMDMQLVPKFAPGADTDCTVRDVLSADAETQP</sequence>
<dbReference type="SUPFAM" id="SSF111369">
    <property type="entry name" value="HlyD-like secretion proteins"/>
    <property type="match status" value="1"/>
</dbReference>
<dbReference type="Pfam" id="PF19335">
    <property type="entry name" value="HMBD"/>
    <property type="match status" value="2"/>
</dbReference>
<dbReference type="FunFam" id="2.40.30.170:FF:000010">
    <property type="entry name" value="Efflux RND transporter periplasmic adaptor subunit"/>
    <property type="match status" value="1"/>
</dbReference>
<dbReference type="InterPro" id="IPR045800">
    <property type="entry name" value="HMBD"/>
</dbReference>
<dbReference type="InterPro" id="IPR058792">
    <property type="entry name" value="Beta-barrel_RND_2"/>
</dbReference>
<evidence type="ECO:0000256" key="2">
    <source>
        <dbReference type="ARBA" id="ARBA00022448"/>
    </source>
</evidence>
<comment type="similarity">
    <text evidence="1">Belongs to the membrane fusion protein (MFP) (TC 8.A.1) family.</text>
</comment>
<dbReference type="Gene3D" id="2.40.420.20">
    <property type="match status" value="1"/>
</dbReference>
<comment type="caution">
    <text evidence="10">The sequence shown here is derived from an EMBL/GenBank/DDBJ whole genome shotgun (WGS) entry which is preliminary data.</text>
</comment>
<feature type="region of interest" description="Disordered" evidence="5">
    <location>
        <begin position="406"/>
        <end position="435"/>
    </location>
</feature>
<dbReference type="Pfam" id="PF25954">
    <property type="entry name" value="Beta-barrel_RND_2"/>
    <property type="match status" value="1"/>
</dbReference>
<dbReference type="RefSeq" id="WP_115857991.1">
    <property type="nucleotide sequence ID" value="NZ_QTSU01000001.1"/>
</dbReference>
<gene>
    <name evidence="10" type="ORF">DX914_05330</name>
</gene>
<feature type="domain" description="CzcB-like C-terminal circularly permuted SH3-like" evidence="9">
    <location>
        <begin position="331"/>
        <end position="389"/>
    </location>
</feature>
<dbReference type="Proteomes" id="UP000264492">
    <property type="component" value="Unassembled WGS sequence"/>
</dbReference>
<dbReference type="InterPro" id="IPR058649">
    <property type="entry name" value="CzcB_C"/>
</dbReference>
<evidence type="ECO:0000256" key="4">
    <source>
        <dbReference type="ARBA" id="ARBA00023065"/>
    </source>
</evidence>
<feature type="domain" description="CusB-like barrel-sandwich hybrid" evidence="7">
    <location>
        <begin position="131"/>
        <end position="242"/>
    </location>
</feature>
<keyword evidence="2" id="KW-0813">Transport</keyword>
<dbReference type="FunFam" id="2.40.420.20:FF:000003">
    <property type="entry name" value="Cation efflux system protein cusB"/>
    <property type="match status" value="1"/>
</dbReference>
<dbReference type="PANTHER" id="PTHR30097:SF15">
    <property type="entry name" value="CATION EFFLUX SYSTEM PROTEIN CUSB"/>
    <property type="match status" value="1"/>
</dbReference>
<dbReference type="PANTHER" id="PTHR30097">
    <property type="entry name" value="CATION EFFLUX SYSTEM PROTEIN CUSB"/>
    <property type="match status" value="1"/>
</dbReference>
<dbReference type="InterPro" id="IPR051909">
    <property type="entry name" value="MFP_Cation_Efflux"/>
</dbReference>
<dbReference type="NCBIfam" id="TIGR01730">
    <property type="entry name" value="RND_mfp"/>
    <property type="match status" value="1"/>
</dbReference>
<evidence type="ECO:0000256" key="5">
    <source>
        <dbReference type="SAM" id="MobiDB-lite"/>
    </source>
</evidence>
<dbReference type="OrthoDB" id="9806939at2"/>
<dbReference type="EMBL" id="QTSU01000001">
    <property type="protein sequence ID" value="RDZ28551.1"/>
    <property type="molecule type" value="Genomic_DNA"/>
</dbReference>
<keyword evidence="4" id="KW-0406">Ion transport</keyword>
<dbReference type="Pfam" id="PF25975">
    <property type="entry name" value="CzcB_C"/>
    <property type="match status" value="1"/>
</dbReference>
<proteinExistence type="inferred from homology"/>
<dbReference type="GO" id="GO:0060003">
    <property type="term" value="P:copper ion export"/>
    <property type="evidence" value="ECO:0007669"/>
    <property type="project" value="TreeGrafter"/>
</dbReference>
<name>A0A371K3P4_9GAMM</name>
<feature type="domain" description="Heavy metal binding" evidence="6">
    <location>
        <begin position="443"/>
        <end position="470"/>
    </location>
</feature>
<dbReference type="AlphaFoldDB" id="A0A371K3P4"/>
<protein>
    <submittedName>
        <fullName evidence="10">Efflux RND transporter periplasmic adaptor subunit</fullName>
    </submittedName>
</protein>
<reference evidence="10 11" key="1">
    <citation type="submission" date="2018-08" db="EMBL/GenBank/DDBJ databases">
        <title>Lysobacter sp. zong2l5, whole genome shotgun sequence.</title>
        <authorList>
            <person name="Zhang X."/>
            <person name="Feng G."/>
            <person name="Zhu H."/>
        </authorList>
    </citation>
    <scope>NUCLEOTIDE SEQUENCE [LARGE SCALE GENOMIC DNA]</scope>
    <source>
        <strain evidence="11">zong2l5</strain>
    </source>
</reference>
<evidence type="ECO:0000313" key="10">
    <source>
        <dbReference type="EMBL" id="RDZ28551.1"/>
    </source>
</evidence>
<evidence type="ECO:0000256" key="3">
    <source>
        <dbReference type="ARBA" id="ARBA00022729"/>
    </source>
</evidence>